<feature type="region of interest" description="Disordered" evidence="7">
    <location>
        <begin position="367"/>
        <end position="406"/>
    </location>
</feature>
<evidence type="ECO:0000313" key="9">
    <source>
        <dbReference type="EMBL" id="CAH0112412.1"/>
    </source>
</evidence>
<dbReference type="InterPro" id="IPR020479">
    <property type="entry name" value="HD_metazoa"/>
</dbReference>
<evidence type="ECO:0000256" key="3">
    <source>
        <dbReference type="ARBA" id="ARBA00023155"/>
    </source>
</evidence>
<dbReference type="CDD" id="cd00086">
    <property type="entry name" value="homeodomain"/>
    <property type="match status" value="1"/>
</dbReference>
<comment type="caution">
    <text evidence="9">The sequence shown here is derived from an EMBL/GenBank/DDBJ whole genome shotgun (WGS) entry which is preliminary data.</text>
</comment>
<feature type="compositionally biased region" description="Basic residues" evidence="7">
    <location>
        <begin position="325"/>
        <end position="349"/>
    </location>
</feature>
<dbReference type="PROSITE" id="PS50071">
    <property type="entry name" value="HOMEOBOX_2"/>
    <property type="match status" value="1"/>
</dbReference>
<feature type="region of interest" description="Disordered" evidence="7">
    <location>
        <begin position="312"/>
        <end position="351"/>
    </location>
</feature>
<organism evidence="9 10">
    <name type="scientific">Daphnia galeata</name>
    <dbReference type="NCBI Taxonomy" id="27404"/>
    <lineage>
        <taxon>Eukaryota</taxon>
        <taxon>Metazoa</taxon>
        <taxon>Ecdysozoa</taxon>
        <taxon>Arthropoda</taxon>
        <taxon>Crustacea</taxon>
        <taxon>Branchiopoda</taxon>
        <taxon>Diplostraca</taxon>
        <taxon>Cladocera</taxon>
        <taxon>Anomopoda</taxon>
        <taxon>Daphniidae</taxon>
        <taxon>Daphnia</taxon>
    </lineage>
</organism>
<evidence type="ECO:0000256" key="5">
    <source>
        <dbReference type="PROSITE-ProRule" id="PRU00108"/>
    </source>
</evidence>
<dbReference type="InterPro" id="IPR042982">
    <property type="entry name" value="GBX-1/2"/>
</dbReference>
<feature type="compositionally biased region" description="Low complexity" evidence="7">
    <location>
        <begin position="156"/>
        <end position="166"/>
    </location>
</feature>
<keyword evidence="4 5" id="KW-0539">Nucleus</keyword>
<dbReference type="PRINTS" id="PR00024">
    <property type="entry name" value="HOMEOBOX"/>
</dbReference>
<dbReference type="Pfam" id="PF00046">
    <property type="entry name" value="Homeodomain"/>
    <property type="match status" value="1"/>
</dbReference>
<proteinExistence type="predicted"/>
<dbReference type="PROSITE" id="PS00027">
    <property type="entry name" value="HOMEOBOX_1"/>
    <property type="match status" value="1"/>
</dbReference>
<dbReference type="InterPro" id="IPR009057">
    <property type="entry name" value="Homeodomain-like_sf"/>
</dbReference>
<dbReference type="PANTHER" id="PTHR24334:SF0">
    <property type="entry name" value="HOMEOBOX PROTEIN UNPLUGGED"/>
    <property type="match status" value="1"/>
</dbReference>
<dbReference type="Gene3D" id="1.10.10.60">
    <property type="entry name" value="Homeodomain-like"/>
    <property type="match status" value="1"/>
</dbReference>
<dbReference type="GO" id="GO:0000977">
    <property type="term" value="F:RNA polymerase II transcription regulatory region sequence-specific DNA binding"/>
    <property type="evidence" value="ECO:0007669"/>
    <property type="project" value="TreeGrafter"/>
</dbReference>
<dbReference type="GO" id="GO:0005634">
    <property type="term" value="C:nucleus"/>
    <property type="evidence" value="ECO:0007669"/>
    <property type="project" value="UniProtKB-SubCell"/>
</dbReference>
<dbReference type="EMBL" id="CAKKLH010000325">
    <property type="protein sequence ID" value="CAH0112412.1"/>
    <property type="molecule type" value="Genomic_DNA"/>
</dbReference>
<evidence type="ECO:0000256" key="4">
    <source>
        <dbReference type="ARBA" id="ARBA00023242"/>
    </source>
</evidence>
<feature type="region of interest" description="Disordered" evidence="7">
    <location>
        <begin position="151"/>
        <end position="184"/>
    </location>
</feature>
<gene>
    <name evidence="9" type="ORF">DGAL_LOCUS16127</name>
</gene>
<keyword evidence="2 5" id="KW-0238">DNA-binding</keyword>
<comment type="subcellular location">
    <subcellularLocation>
        <location evidence="1 5 6">Nucleus</location>
    </subcellularLocation>
</comment>
<evidence type="ECO:0000256" key="1">
    <source>
        <dbReference type="ARBA" id="ARBA00004123"/>
    </source>
</evidence>
<accession>A0A8J2S1D7</accession>
<dbReference type="OrthoDB" id="6159439at2759"/>
<dbReference type="InterPro" id="IPR017970">
    <property type="entry name" value="Homeobox_CS"/>
</dbReference>
<evidence type="ECO:0000256" key="6">
    <source>
        <dbReference type="RuleBase" id="RU000682"/>
    </source>
</evidence>
<evidence type="ECO:0000256" key="7">
    <source>
        <dbReference type="SAM" id="MobiDB-lite"/>
    </source>
</evidence>
<dbReference type="Proteomes" id="UP000789390">
    <property type="component" value="Unassembled WGS sequence"/>
</dbReference>
<protein>
    <recommendedName>
        <fullName evidence="8">Homeobox domain-containing protein</fullName>
    </recommendedName>
</protein>
<name>A0A8J2S1D7_9CRUS</name>
<evidence type="ECO:0000313" key="10">
    <source>
        <dbReference type="Proteomes" id="UP000789390"/>
    </source>
</evidence>
<sequence>MESTRFPSGSNLQRWLNPLDPVMLAAAAAGSVCAPPMGLMDSVSSSSSMSDSSSSRFAPLVYQHFFHHLPPPRNQQNFDFLTYHAAALHQHLAVAAVAASNRTFQQCQQLPSAIMNRMPFSGAPVTNFLEEGEKSSKKSGPIGYSVADLLSDHQRSNSSDRTNNTSPEHSESELDILSEGTGSIEEDTIQEKTRHIYPVINSIGCSEVPNGTVDSLGTATSNVVVTSSDSSIDATISHAGGGGNNKNRRRRTAFSTHQLIELEREFQAKKYLSLTERSQIAHQLRLSEVQIKIWFQNRRAKWKRVKAALVTGGPSRMNGAGQHSNHQHHSQSLSHHQHQHSTGTHHHSSSQKLVVPIPVHVNRISLRSQHQQMEKNPNGASNSSHNTINVQRQHPSPVTELNLSSDSPFRSSASTLFRSLTHHRPTHSSDLDASIATPDLTASNSIY</sequence>
<dbReference type="PANTHER" id="PTHR24334">
    <property type="entry name" value="HOMEOBOX PROTEIN GBX"/>
    <property type="match status" value="1"/>
</dbReference>
<reference evidence="9" key="1">
    <citation type="submission" date="2021-11" db="EMBL/GenBank/DDBJ databases">
        <authorList>
            <person name="Schell T."/>
        </authorList>
    </citation>
    <scope>NUCLEOTIDE SEQUENCE</scope>
    <source>
        <strain evidence="9">M5</strain>
    </source>
</reference>
<feature type="domain" description="Homeobox" evidence="8">
    <location>
        <begin position="245"/>
        <end position="305"/>
    </location>
</feature>
<evidence type="ECO:0000259" key="8">
    <source>
        <dbReference type="PROSITE" id="PS50071"/>
    </source>
</evidence>
<keyword evidence="3 5" id="KW-0371">Homeobox</keyword>
<dbReference type="SUPFAM" id="SSF46689">
    <property type="entry name" value="Homeodomain-like"/>
    <property type="match status" value="1"/>
</dbReference>
<dbReference type="InterPro" id="IPR001356">
    <property type="entry name" value="HD"/>
</dbReference>
<keyword evidence="10" id="KW-1185">Reference proteome</keyword>
<feature type="DNA-binding region" description="Homeobox" evidence="5">
    <location>
        <begin position="247"/>
        <end position="306"/>
    </location>
</feature>
<dbReference type="SMART" id="SM00389">
    <property type="entry name" value="HOX"/>
    <property type="match status" value="1"/>
</dbReference>
<dbReference type="GO" id="GO:0051960">
    <property type="term" value="P:regulation of nervous system development"/>
    <property type="evidence" value="ECO:0007669"/>
    <property type="project" value="TreeGrafter"/>
</dbReference>
<evidence type="ECO:0000256" key="2">
    <source>
        <dbReference type="ARBA" id="ARBA00023125"/>
    </source>
</evidence>
<dbReference type="GO" id="GO:0000981">
    <property type="term" value="F:DNA-binding transcription factor activity, RNA polymerase II-specific"/>
    <property type="evidence" value="ECO:0007669"/>
    <property type="project" value="InterPro"/>
</dbReference>
<dbReference type="AlphaFoldDB" id="A0A8J2S1D7"/>